<dbReference type="InterPro" id="IPR015300">
    <property type="entry name" value="DNA-bd_pseudobarrel_sf"/>
</dbReference>
<dbReference type="GO" id="GO:0003677">
    <property type="term" value="F:DNA binding"/>
    <property type="evidence" value="ECO:0007669"/>
    <property type="project" value="UniProtKB-KW"/>
</dbReference>
<sequence>MATTSNPPWLSSPRTQGIPKTFTEQCGFPKSTKAVLTTSMPGKEEWPIDLQFLDGPQWRHSAVTVGGGFSKFAADVGVVVGDLLVFEWVDEGYLVAKKYPRSPPPKPRSQSRAESSVTPTGSEGFAASSPHPVAPPASVAGPSTLNPPRFTKTLRKSHLLPRPQARIDIPTEFWRTHGQEQFDGPLWTISGPLWWGIAKSAVIVTPRQTFCMLTQGWWEFWMLNKFKLGDTLLFVKTGPAAFEVSVVVQ</sequence>
<evidence type="ECO:0000256" key="4">
    <source>
        <dbReference type="ARBA" id="ARBA00023242"/>
    </source>
</evidence>
<feature type="region of interest" description="Disordered" evidence="5">
    <location>
        <begin position="97"/>
        <end position="146"/>
    </location>
</feature>
<evidence type="ECO:0000256" key="1">
    <source>
        <dbReference type="ARBA" id="ARBA00023015"/>
    </source>
</evidence>
<evidence type="ECO:0000259" key="6">
    <source>
        <dbReference type="Pfam" id="PF02362"/>
    </source>
</evidence>
<evidence type="ECO:0000256" key="3">
    <source>
        <dbReference type="ARBA" id="ARBA00023163"/>
    </source>
</evidence>
<evidence type="ECO:0000313" key="7">
    <source>
        <dbReference type="EMBL" id="KAG0592576.1"/>
    </source>
</evidence>
<keyword evidence="3" id="KW-0804">Transcription</keyword>
<dbReference type="PANTHER" id="PTHR31391:SF4">
    <property type="entry name" value="B3 DOMAIN-CONTAINING PROTEIN OS03G0184500"/>
    <property type="match status" value="1"/>
</dbReference>
<feature type="domain" description="TF-B3" evidence="6">
    <location>
        <begin position="12"/>
        <end position="90"/>
    </location>
</feature>
<dbReference type="InterPro" id="IPR044837">
    <property type="entry name" value="REM16-like"/>
</dbReference>
<dbReference type="PANTHER" id="PTHR31391">
    <property type="entry name" value="B3 DOMAIN-CONTAINING PROTEIN OS11G0197600-RELATED"/>
    <property type="match status" value="1"/>
</dbReference>
<dbReference type="EMBL" id="CM026421">
    <property type="protein sequence ID" value="KAG0592576.1"/>
    <property type="molecule type" value="Genomic_DNA"/>
</dbReference>
<keyword evidence="2" id="KW-0238">DNA-binding</keyword>
<keyword evidence="1" id="KW-0805">Transcription regulation</keyword>
<organism evidence="7 8">
    <name type="scientific">Ceratodon purpureus</name>
    <name type="common">Fire moss</name>
    <name type="synonym">Dicranum purpureum</name>
    <dbReference type="NCBI Taxonomy" id="3225"/>
    <lineage>
        <taxon>Eukaryota</taxon>
        <taxon>Viridiplantae</taxon>
        <taxon>Streptophyta</taxon>
        <taxon>Embryophyta</taxon>
        <taxon>Bryophyta</taxon>
        <taxon>Bryophytina</taxon>
        <taxon>Bryopsida</taxon>
        <taxon>Dicranidae</taxon>
        <taxon>Pseudoditrichales</taxon>
        <taxon>Ditrichaceae</taxon>
        <taxon>Ceratodon</taxon>
    </lineage>
</organism>
<feature type="compositionally biased region" description="Low complexity" evidence="5">
    <location>
        <begin position="126"/>
        <end position="143"/>
    </location>
</feature>
<name>A0A8T0JBB2_CERPU</name>
<keyword evidence="8" id="KW-1185">Reference proteome</keyword>
<dbReference type="InterPro" id="IPR003340">
    <property type="entry name" value="B3_DNA-bd"/>
</dbReference>
<dbReference type="Gene3D" id="2.40.330.10">
    <property type="entry name" value="DNA-binding pseudobarrel domain"/>
    <property type="match status" value="2"/>
</dbReference>
<evidence type="ECO:0000313" key="8">
    <source>
        <dbReference type="Proteomes" id="UP000822688"/>
    </source>
</evidence>
<dbReference type="Proteomes" id="UP000822688">
    <property type="component" value="Chromosome 1"/>
</dbReference>
<accession>A0A8T0JBB2</accession>
<dbReference type="Pfam" id="PF02362">
    <property type="entry name" value="B3"/>
    <property type="match status" value="1"/>
</dbReference>
<dbReference type="SUPFAM" id="SSF101936">
    <property type="entry name" value="DNA-binding pseudobarrel domain"/>
    <property type="match status" value="2"/>
</dbReference>
<evidence type="ECO:0000256" key="2">
    <source>
        <dbReference type="ARBA" id="ARBA00023125"/>
    </source>
</evidence>
<reference evidence="7" key="1">
    <citation type="submission" date="2020-06" db="EMBL/GenBank/DDBJ databases">
        <title>WGS assembly of Ceratodon purpureus strain R40.</title>
        <authorList>
            <person name="Carey S.B."/>
            <person name="Jenkins J."/>
            <person name="Shu S."/>
            <person name="Lovell J.T."/>
            <person name="Sreedasyam A."/>
            <person name="Maumus F."/>
            <person name="Tiley G.P."/>
            <person name="Fernandez-Pozo N."/>
            <person name="Barry K."/>
            <person name="Chen C."/>
            <person name="Wang M."/>
            <person name="Lipzen A."/>
            <person name="Daum C."/>
            <person name="Saski C.A."/>
            <person name="Payton A.C."/>
            <person name="Mcbreen J.C."/>
            <person name="Conrad R.E."/>
            <person name="Kollar L.M."/>
            <person name="Olsson S."/>
            <person name="Huttunen S."/>
            <person name="Landis J.B."/>
            <person name="Wickett N.J."/>
            <person name="Johnson M.G."/>
            <person name="Rensing S.A."/>
            <person name="Grimwood J."/>
            <person name="Schmutz J."/>
            <person name="Mcdaniel S.F."/>
        </authorList>
    </citation>
    <scope>NUCLEOTIDE SEQUENCE</scope>
    <source>
        <strain evidence="7">R40</strain>
    </source>
</reference>
<protein>
    <recommendedName>
        <fullName evidence="6">TF-B3 domain-containing protein</fullName>
    </recommendedName>
</protein>
<keyword evidence="4" id="KW-0539">Nucleus</keyword>
<dbReference type="AlphaFoldDB" id="A0A8T0JBB2"/>
<comment type="caution">
    <text evidence="7">The sequence shown here is derived from an EMBL/GenBank/DDBJ whole genome shotgun (WGS) entry which is preliminary data.</text>
</comment>
<feature type="compositionally biased region" description="Polar residues" evidence="5">
    <location>
        <begin position="1"/>
        <end position="15"/>
    </location>
</feature>
<feature type="region of interest" description="Disordered" evidence="5">
    <location>
        <begin position="1"/>
        <end position="23"/>
    </location>
</feature>
<gene>
    <name evidence="7" type="ORF">KC19_1G263700</name>
</gene>
<proteinExistence type="predicted"/>
<evidence type="ECO:0000256" key="5">
    <source>
        <dbReference type="SAM" id="MobiDB-lite"/>
    </source>
</evidence>